<evidence type="ECO:0000256" key="4">
    <source>
        <dbReference type="SAM" id="MobiDB-lite"/>
    </source>
</evidence>
<dbReference type="PRINTS" id="PR00450">
    <property type="entry name" value="RECOVERIN"/>
</dbReference>
<dbReference type="PANTHER" id="PTHR23055">
    <property type="entry name" value="CALCIUM BINDING PROTEINS"/>
    <property type="match status" value="1"/>
</dbReference>
<gene>
    <name evidence="6" type="ORF">ODALV1_LOCUS11983</name>
</gene>
<keyword evidence="3" id="KW-0106">Calcium</keyword>
<dbReference type="Pfam" id="PF13499">
    <property type="entry name" value="EF-hand_7"/>
    <property type="match status" value="1"/>
</dbReference>
<comment type="caution">
    <text evidence="6">The sequence shown here is derived from an EMBL/GenBank/DDBJ whole genome shotgun (WGS) entry which is preliminary data.</text>
</comment>
<dbReference type="CDD" id="cd00051">
    <property type="entry name" value="EFh"/>
    <property type="match status" value="2"/>
</dbReference>
<evidence type="ECO:0000313" key="7">
    <source>
        <dbReference type="Proteomes" id="UP001642540"/>
    </source>
</evidence>
<dbReference type="Gene3D" id="1.10.238.10">
    <property type="entry name" value="EF-hand"/>
    <property type="match status" value="1"/>
</dbReference>
<keyword evidence="2" id="KW-0677">Repeat</keyword>
<dbReference type="InterPro" id="IPR002048">
    <property type="entry name" value="EF_hand_dom"/>
</dbReference>
<dbReference type="EMBL" id="CAXLJM020000036">
    <property type="protein sequence ID" value="CAL8105185.1"/>
    <property type="molecule type" value="Genomic_DNA"/>
</dbReference>
<reference evidence="6 7" key="1">
    <citation type="submission" date="2024-08" db="EMBL/GenBank/DDBJ databases">
        <authorList>
            <person name="Cucini C."/>
            <person name="Frati F."/>
        </authorList>
    </citation>
    <scope>NUCLEOTIDE SEQUENCE [LARGE SCALE GENOMIC DNA]</scope>
</reference>
<dbReference type="PANTHER" id="PTHR23055:SF185">
    <property type="entry name" value="NEUROCALCIN HOMOLOG-LIKE PROTEIN"/>
    <property type="match status" value="1"/>
</dbReference>
<dbReference type="PROSITE" id="PS50222">
    <property type="entry name" value="EF_HAND_2"/>
    <property type="match status" value="2"/>
</dbReference>
<evidence type="ECO:0000313" key="6">
    <source>
        <dbReference type="EMBL" id="CAL8105185.1"/>
    </source>
</evidence>
<sequence>MYSVVSHLYSRPQRQKKPSHKSRRQDLSCPSRLIGYIRNRFNKDKGGSGEDDVDDLNLHVVRYRPEELDKLAKTTKFTRKEIQLIYRGFKQECPTGLVDEDSFKDIFAQFFPQGDATQYAHYVFNTLKHNSSGQISFEEFLGILSKVSRGTIQEKLQWIFGLYDLNKDGLITKTEMLDVVTSIYEMLGHHTEPQVEENSAREHVEKIFHQIDLNHDGVVTIDELVEWCCRDERILQSLEMLDTVL</sequence>
<organism evidence="6 7">
    <name type="scientific">Orchesella dallaii</name>
    <dbReference type="NCBI Taxonomy" id="48710"/>
    <lineage>
        <taxon>Eukaryota</taxon>
        <taxon>Metazoa</taxon>
        <taxon>Ecdysozoa</taxon>
        <taxon>Arthropoda</taxon>
        <taxon>Hexapoda</taxon>
        <taxon>Collembola</taxon>
        <taxon>Entomobryomorpha</taxon>
        <taxon>Entomobryoidea</taxon>
        <taxon>Orchesellidae</taxon>
        <taxon>Orchesellinae</taxon>
        <taxon>Orchesella</taxon>
    </lineage>
</organism>
<evidence type="ECO:0000256" key="1">
    <source>
        <dbReference type="ARBA" id="ARBA00022723"/>
    </source>
</evidence>
<dbReference type="Proteomes" id="UP001642540">
    <property type="component" value="Unassembled WGS sequence"/>
</dbReference>
<feature type="region of interest" description="Disordered" evidence="4">
    <location>
        <begin position="1"/>
        <end position="26"/>
    </location>
</feature>
<feature type="domain" description="EF-hand" evidence="5">
    <location>
        <begin position="199"/>
        <end position="234"/>
    </location>
</feature>
<dbReference type="SUPFAM" id="SSF47473">
    <property type="entry name" value="EF-hand"/>
    <property type="match status" value="1"/>
</dbReference>
<dbReference type="InterPro" id="IPR018247">
    <property type="entry name" value="EF_Hand_1_Ca_BS"/>
</dbReference>
<dbReference type="PROSITE" id="PS00018">
    <property type="entry name" value="EF_HAND_1"/>
    <property type="match status" value="2"/>
</dbReference>
<protein>
    <recommendedName>
        <fullName evidence="5">EF-hand domain-containing protein</fullName>
    </recommendedName>
</protein>
<feature type="compositionally biased region" description="Basic residues" evidence="4">
    <location>
        <begin position="13"/>
        <end position="23"/>
    </location>
</feature>
<evidence type="ECO:0000256" key="3">
    <source>
        <dbReference type="ARBA" id="ARBA00022837"/>
    </source>
</evidence>
<accession>A0ABP1QJD3</accession>
<keyword evidence="7" id="KW-1185">Reference proteome</keyword>
<feature type="domain" description="EF-hand" evidence="5">
    <location>
        <begin position="151"/>
        <end position="186"/>
    </location>
</feature>
<dbReference type="SMART" id="SM00054">
    <property type="entry name" value="EFh"/>
    <property type="match status" value="3"/>
</dbReference>
<evidence type="ECO:0000259" key="5">
    <source>
        <dbReference type="PROSITE" id="PS50222"/>
    </source>
</evidence>
<proteinExistence type="predicted"/>
<name>A0ABP1QJD3_9HEXA</name>
<dbReference type="InterPro" id="IPR028846">
    <property type="entry name" value="Recoverin"/>
</dbReference>
<evidence type="ECO:0000256" key="2">
    <source>
        <dbReference type="ARBA" id="ARBA00022737"/>
    </source>
</evidence>
<keyword evidence="1" id="KW-0479">Metal-binding</keyword>
<dbReference type="InterPro" id="IPR011992">
    <property type="entry name" value="EF-hand-dom_pair"/>
</dbReference>